<proteinExistence type="predicted"/>
<gene>
    <name evidence="1" type="ORF">P0Y53_00530</name>
</gene>
<name>A0AAJ5WX62_9BACT</name>
<protein>
    <submittedName>
        <fullName evidence="1">Uncharacterized protein</fullName>
    </submittedName>
</protein>
<sequence>MMKNTALLVFYQVNTTAFVEAFCVNKFRPQLHCDGKCKLASIIKEKEQKEAAETLASMQTETVFIEQPAAPLLHTAGAHIQPAQYPTRNTSLYRFLLLSRTDKPPQAIA</sequence>
<reference evidence="1" key="1">
    <citation type="submission" date="2023-03" db="EMBL/GenBank/DDBJ databases">
        <title>Andean soil-derived lignocellulolytic bacterial consortium as a source of novel taxa and putative plastic-active enzymes.</title>
        <authorList>
            <person name="Diaz-Garcia L."/>
            <person name="Chuvochina M."/>
            <person name="Feuerriegel G."/>
            <person name="Bunk B."/>
            <person name="Sproer C."/>
            <person name="Streit W.R."/>
            <person name="Rodriguez L.M."/>
            <person name="Overmann J."/>
            <person name="Jimenez D.J."/>
        </authorList>
    </citation>
    <scope>NUCLEOTIDE SEQUENCE</scope>
    <source>
        <strain evidence="1">MAG 7</strain>
    </source>
</reference>
<organism evidence="1 2">
    <name type="scientific">Candidatus Pseudobacter hemicellulosilyticus</name>
    <dbReference type="NCBI Taxonomy" id="3121375"/>
    <lineage>
        <taxon>Bacteria</taxon>
        <taxon>Pseudomonadati</taxon>
        <taxon>Bacteroidota</taxon>
        <taxon>Chitinophagia</taxon>
        <taxon>Chitinophagales</taxon>
        <taxon>Chitinophagaceae</taxon>
        <taxon>Pseudobacter</taxon>
    </lineage>
</organism>
<evidence type="ECO:0000313" key="1">
    <source>
        <dbReference type="EMBL" id="WEK35970.1"/>
    </source>
</evidence>
<dbReference type="EMBL" id="CP119311">
    <property type="protein sequence ID" value="WEK35970.1"/>
    <property type="molecule type" value="Genomic_DNA"/>
</dbReference>
<accession>A0AAJ5WX62</accession>
<evidence type="ECO:0000313" key="2">
    <source>
        <dbReference type="Proteomes" id="UP001220610"/>
    </source>
</evidence>
<dbReference type="AlphaFoldDB" id="A0AAJ5WX62"/>
<dbReference type="Proteomes" id="UP001220610">
    <property type="component" value="Chromosome"/>
</dbReference>